<dbReference type="AlphaFoldDB" id="A0A4Y9SAS6"/>
<sequence length="139" mass="14732">MADWITWSVIALVAVVLELFTGTFYLLMLAVGLAAGALAALGGLSTVVQALIAAVVAAVATELLRRKRGTATRIDASVNPDVNLDIGQQVNVDTWNGTRARVLYRGAQWDAELAPGAEARPGAYRIMQVLGSRLILSNQ</sequence>
<keyword evidence="3" id="KW-1185">Reference proteome</keyword>
<keyword evidence="1" id="KW-1133">Transmembrane helix</keyword>
<gene>
    <name evidence="2" type="ORF">E4L96_12755</name>
</gene>
<keyword evidence="1" id="KW-0472">Membrane</keyword>
<feature type="transmembrane region" description="Helical" evidence="1">
    <location>
        <begin position="7"/>
        <end position="27"/>
    </location>
</feature>
<dbReference type="EMBL" id="SPVF01000157">
    <property type="protein sequence ID" value="TFW18774.1"/>
    <property type="molecule type" value="Genomic_DNA"/>
</dbReference>
<proteinExistence type="predicted"/>
<evidence type="ECO:0000313" key="3">
    <source>
        <dbReference type="Proteomes" id="UP000298438"/>
    </source>
</evidence>
<organism evidence="2 3">
    <name type="scientific">Zemynaea arenosa</name>
    <dbReference type="NCBI Taxonomy" id="2561931"/>
    <lineage>
        <taxon>Bacteria</taxon>
        <taxon>Pseudomonadati</taxon>
        <taxon>Pseudomonadota</taxon>
        <taxon>Betaproteobacteria</taxon>
        <taxon>Burkholderiales</taxon>
        <taxon>Oxalobacteraceae</taxon>
        <taxon>Telluria group</taxon>
        <taxon>Zemynaea</taxon>
    </lineage>
</organism>
<name>A0A4Y9SAS6_9BURK</name>
<reference evidence="2 3" key="1">
    <citation type="submission" date="2019-03" db="EMBL/GenBank/DDBJ databases">
        <title>Draft Genome Sequence of Massilia arenosa sp. nov., a Novel Massilia Species Isolated from a Sandy-loam Maize Soil.</title>
        <authorList>
            <person name="Raths R."/>
            <person name="Peta V."/>
            <person name="Bucking H."/>
        </authorList>
    </citation>
    <scope>NUCLEOTIDE SEQUENCE [LARGE SCALE GENOMIC DNA]</scope>
    <source>
        <strain evidence="2 3">MC02</strain>
    </source>
</reference>
<evidence type="ECO:0000256" key="1">
    <source>
        <dbReference type="SAM" id="Phobius"/>
    </source>
</evidence>
<keyword evidence="1" id="KW-0812">Transmembrane</keyword>
<dbReference type="OrthoDB" id="5654021at2"/>
<feature type="transmembrane region" description="Helical" evidence="1">
    <location>
        <begin position="33"/>
        <end position="60"/>
    </location>
</feature>
<comment type="caution">
    <text evidence="2">The sequence shown here is derived from an EMBL/GenBank/DDBJ whole genome shotgun (WGS) entry which is preliminary data.</text>
</comment>
<dbReference type="Proteomes" id="UP000298438">
    <property type="component" value="Unassembled WGS sequence"/>
</dbReference>
<evidence type="ECO:0000313" key="2">
    <source>
        <dbReference type="EMBL" id="TFW18774.1"/>
    </source>
</evidence>
<protein>
    <submittedName>
        <fullName evidence="2">NfeD family protein</fullName>
    </submittedName>
</protein>
<accession>A0A4Y9SAS6</accession>
<dbReference type="RefSeq" id="WP_135207608.1">
    <property type="nucleotide sequence ID" value="NZ_SPVF01000157.1"/>
</dbReference>